<dbReference type="PROSITE" id="PS50531">
    <property type="entry name" value="HTH_IS21"/>
    <property type="match status" value="1"/>
</dbReference>
<dbReference type="EMBL" id="CP017019">
    <property type="protein sequence ID" value="AOQ23107.1"/>
    <property type="molecule type" value="Genomic_DNA"/>
</dbReference>
<dbReference type="Pfam" id="PF00665">
    <property type="entry name" value="rve"/>
    <property type="match status" value="1"/>
</dbReference>
<sequence>MYKWQRIKALHAQGVGIRQIARDVGVSRNTVRKYLKEAGPPQFKAREYTKELDKFLEEIKVMLAKGYIGTRIYKELKDKGYQGSLASVHRYLRSIKAEDNAAKLATTRVETGPGWQMQYDWKVWTLPVDGKPVKIYLHEVVLSFSRMKFYTFSLSITTADVIRVLVEAIDFFGGYAPELVIDNGKQMVITHQKDGIVRYNDEFLKFCGMYGIDPCPCANYRARTKGKVERPFYYVQEHLLRGLEVGNLNEFAVKLSEFQEAYNKRPHSTLGRPPEEMFAEEKGCLVKIPAVEPALLHHKEPRKVSNDGYISHDGNLYPVPMRYCLRRVWVENIYGRRLKVYDEEGALLAEFDLDLKKQTARPLHPEHETINRQYQEKKLKLRSALVEKFTSAFGEDGQRYLEGLRDKNGANLYWHLAEILSYQEIYTPEDIIAAIKECLKIGSYHKNSVKRLLERKEIAPLSCACDPASVNMPPGKIKRDLSCYALKESEVAAVS</sequence>
<dbReference type="RefSeq" id="WP_069591411.1">
    <property type="nucleotide sequence ID" value="NZ_CP017019.1"/>
</dbReference>
<dbReference type="GO" id="GO:0000150">
    <property type="term" value="F:DNA strand exchange activity"/>
    <property type="evidence" value="ECO:0007669"/>
    <property type="project" value="InterPro"/>
</dbReference>
<dbReference type="PANTHER" id="PTHR35004:SF7">
    <property type="entry name" value="INTEGRASE PROTEIN"/>
    <property type="match status" value="1"/>
</dbReference>
<evidence type="ECO:0000259" key="6">
    <source>
        <dbReference type="PROSITE" id="PS50994"/>
    </source>
</evidence>
<evidence type="ECO:0000256" key="2">
    <source>
        <dbReference type="ARBA" id="ARBA00022578"/>
    </source>
</evidence>
<dbReference type="Gene3D" id="1.10.10.60">
    <property type="entry name" value="Homeodomain-like"/>
    <property type="match status" value="1"/>
</dbReference>
<organism evidence="9 11">
    <name type="scientific">Neomoorella thermoacetica</name>
    <name type="common">Clostridium thermoaceticum</name>
    <dbReference type="NCBI Taxonomy" id="1525"/>
    <lineage>
        <taxon>Bacteria</taxon>
        <taxon>Bacillati</taxon>
        <taxon>Bacillota</taxon>
        <taxon>Clostridia</taxon>
        <taxon>Neomoorellales</taxon>
        <taxon>Neomoorellaceae</taxon>
        <taxon>Neomoorella</taxon>
    </lineage>
</organism>
<reference evidence="9 11" key="1">
    <citation type="submission" date="2016-08" db="EMBL/GenBank/DDBJ databases">
        <title>Moorella thermoacetica DSM 103132.</title>
        <authorList>
            <person name="Jendresen C.B."/>
            <person name="Redl S.M."/>
            <person name="Jensen T.O."/>
            <person name="Nielsen A.T."/>
        </authorList>
    </citation>
    <scope>NUCLEOTIDE SEQUENCE [LARGE SCALE GENOMIC DNA]</scope>
    <source>
        <strain evidence="9 11">DSM 103132</strain>
    </source>
</reference>
<dbReference type="EMBL" id="CP017019">
    <property type="protein sequence ID" value="AOQ24718.1"/>
    <property type="molecule type" value="Genomic_DNA"/>
</dbReference>
<dbReference type="Gene3D" id="3.30.420.10">
    <property type="entry name" value="Ribonuclease H-like superfamily/Ribonuclease H"/>
    <property type="match status" value="1"/>
</dbReference>
<dbReference type="Proteomes" id="UP000094598">
    <property type="component" value="Chromosome"/>
</dbReference>
<evidence type="ECO:0000256" key="3">
    <source>
        <dbReference type="ARBA" id="ARBA00023125"/>
    </source>
</evidence>
<dbReference type="InterPro" id="IPR012337">
    <property type="entry name" value="RNaseH-like_sf"/>
</dbReference>
<keyword evidence="4" id="KW-0233">DNA recombination</keyword>
<comment type="similarity">
    <text evidence="1">Belongs to the transposase IS21/IS408/IS1162 family.</text>
</comment>
<feature type="domain" description="Integrase catalytic" evidence="6">
    <location>
        <begin position="109"/>
        <end position="282"/>
    </location>
</feature>
<dbReference type="InterPro" id="IPR006120">
    <property type="entry name" value="Resolvase_HTH_dom"/>
</dbReference>
<dbReference type="EMBL" id="CP017019">
    <property type="protein sequence ID" value="AOQ22820.1"/>
    <property type="molecule type" value="Genomic_DNA"/>
</dbReference>
<proteinExistence type="inferred from homology"/>
<accession>A0AAC9HIF2</accession>
<evidence type="ECO:0000313" key="9">
    <source>
        <dbReference type="EMBL" id="AOQ24458.1"/>
    </source>
</evidence>
<dbReference type="GO" id="GO:0032196">
    <property type="term" value="P:transposition"/>
    <property type="evidence" value="ECO:0007669"/>
    <property type="project" value="UniProtKB-KW"/>
</dbReference>
<gene>
    <name evidence="7" type="ORF">Maut_00344</name>
    <name evidence="8" type="ORF">Maut_00644</name>
    <name evidence="9" type="ORF">Maut_02023</name>
    <name evidence="10" type="ORF">Maut_02290</name>
</gene>
<dbReference type="InterPro" id="IPR009057">
    <property type="entry name" value="Homeodomain-like_sf"/>
</dbReference>
<evidence type="ECO:0000313" key="11">
    <source>
        <dbReference type="Proteomes" id="UP000094598"/>
    </source>
</evidence>
<dbReference type="AlphaFoldDB" id="A0AAC9HIF2"/>
<evidence type="ECO:0000313" key="10">
    <source>
        <dbReference type="EMBL" id="AOQ24718.1"/>
    </source>
</evidence>
<evidence type="ECO:0000313" key="8">
    <source>
        <dbReference type="EMBL" id="AOQ23107.1"/>
    </source>
</evidence>
<evidence type="ECO:0000256" key="1">
    <source>
        <dbReference type="ARBA" id="ARBA00009277"/>
    </source>
</evidence>
<evidence type="ECO:0000256" key="4">
    <source>
        <dbReference type="ARBA" id="ARBA00023172"/>
    </source>
</evidence>
<keyword evidence="2" id="KW-0815">Transposition</keyword>
<dbReference type="InterPro" id="IPR036397">
    <property type="entry name" value="RNaseH_sf"/>
</dbReference>
<dbReference type="EMBL" id="CP017019">
    <property type="protein sequence ID" value="AOQ24458.1"/>
    <property type="molecule type" value="Genomic_DNA"/>
</dbReference>
<evidence type="ECO:0000313" key="7">
    <source>
        <dbReference type="EMBL" id="AOQ22820.1"/>
    </source>
</evidence>
<dbReference type="PROSITE" id="PS50994">
    <property type="entry name" value="INTEGRASE"/>
    <property type="match status" value="1"/>
</dbReference>
<evidence type="ECO:0000259" key="5">
    <source>
        <dbReference type="PROSITE" id="PS50531"/>
    </source>
</evidence>
<dbReference type="Pfam" id="PF22483">
    <property type="entry name" value="Mu-transpos_C_2"/>
    <property type="match status" value="1"/>
</dbReference>
<dbReference type="InterPro" id="IPR054353">
    <property type="entry name" value="IstA-like_C"/>
</dbReference>
<keyword evidence="3" id="KW-0238">DNA-binding</keyword>
<dbReference type="GO" id="GO:0015074">
    <property type="term" value="P:DNA integration"/>
    <property type="evidence" value="ECO:0007669"/>
    <property type="project" value="InterPro"/>
</dbReference>
<dbReference type="NCBIfam" id="NF033546">
    <property type="entry name" value="transpos_IS21"/>
    <property type="match status" value="1"/>
</dbReference>
<name>A0AAC9HIF2_NEOTH</name>
<dbReference type="Pfam" id="PF02796">
    <property type="entry name" value="HTH_7"/>
    <property type="match status" value="1"/>
</dbReference>
<dbReference type="InterPro" id="IPR001584">
    <property type="entry name" value="Integrase_cat-core"/>
</dbReference>
<dbReference type="PANTHER" id="PTHR35004">
    <property type="entry name" value="TRANSPOSASE RV3428C-RELATED"/>
    <property type="match status" value="1"/>
</dbReference>
<dbReference type="SUPFAM" id="SSF46689">
    <property type="entry name" value="Homeodomain-like"/>
    <property type="match status" value="1"/>
</dbReference>
<dbReference type="GO" id="GO:0003677">
    <property type="term" value="F:DNA binding"/>
    <property type="evidence" value="ECO:0007669"/>
    <property type="project" value="UniProtKB-KW"/>
</dbReference>
<protein>
    <submittedName>
        <fullName evidence="9">Integrase core domain protein</fullName>
    </submittedName>
</protein>
<dbReference type="SUPFAM" id="SSF53098">
    <property type="entry name" value="Ribonuclease H-like"/>
    <property type="match status" value="1"/>
</dbReference>
<dbReference type="InterPro" id="IPR017894">
    <property type="entry name" value="HTH_IS21_transposase_type"/>
</dbReference>
<feature type="domain" description="HTH IS21-type" evidence="5">
    <location>
        <begin position="2"/>
        <end position="63"/>
    </location>
</feature>